<dbReference type="InterPro" id="IPR036884">
    <property type="entry name" value="2Fe-2S-bd_dom_sf"/>
</dbReference>
<keyword evidence="3" id="KW-0560">Oxidoreductase</keyword>
<dbReference type="PANTHER" id="PTHR44379:SF8">
    <property type="entry name" value="XANTHINE DEHYDROGENASE IRON-SULFUR-BINDING SUBUNIT XDHC-RELATED"/>
    <property type="match status" value="1"/>
</dbReference>
<dbReference type="eggNOG" id="arCOG01925">
    <property type="taxonomic scope" value="Archaea"/>
</dbReference>
<organism evidence="7 8">
    <name type="scientific">Thermogladius calderae (strain DSM 22663 / VKM B-2946 / 1633)</name>
    <dbReference type="NCBI Taxonomy" id="1184251"/>
    <lineage>
        <taxon>Archaea</taxon>
        <taxon>Thermoproteota</taxon>
        <taxon>Thermoprotei</taxon>
        <taxon>Desulfurococcales</taxon>
        <taxon>Desulfurococcaceae</taxon>
        <taxon>Thermogladius</taxon>
    </lineage>
</organism>
<dbReference type="SUPFAM" id="SSF47741">
    <property type="entry name" value="CO dehydrogenase ISP C-domain like"/>
    <property type="match status" value="1"/>
</dbReference>
<feature type="domain" description="2Fe-2S ferredoxin-type" evidence="6">
    <location>
        <begin position="1"/>
        <end position="77"/>
    </location>
</feature>
<dbReference type="GO" id="GO:0051537">
    <property type="term" value="F:2 iron, 2 sulfur cluster binding"/>
    <property type="evidence" value="ECO:0007669"/>
    <property type="project" value="UniProtKB-KW"/>
</dbReference>
<dbReference type="InterPro" id="IPR001041">
    <property type="entry name" value="2Fe-2S_ferredoxin-type"/>
</dbReference>
<keyword evidence="2" id="KW-0479">Metal-binding</keyword>
<dbReference type="EMBL" id="CP003531">
    <property type="protein sequence ID" value="AFK51509.1"/>
    <property type="molecule type" value="Genomic_DNA"/>
</dbReference>
<keyword evidence="4" id="KW-0408">Iron</keyword>
<dbReference type="Pfam" id="PF01799">
    <property type="entry name" value="Fer2_2"/>
    <property type="match status" value="1"/>
</dbReference>
<dbReference type="PROSITE" id="PS00197">
    <property type="entry name" value="2FE2S_FER_1"/>
    <property type="match status" value="1"/>
</dbReference>
<dbReference type="InterPro" id="IPR036010">
    <property type="entry name" value="2Fe-2S_ferredoxin-like_sf"/>
</dbReference>
<dbReference type="InterPro" id="IPR002888">
    <property type="entry name" value="2Fe-2S-bd"/>
</dbReference>
<dbReference type="Gene3D" id="1.10.150.120">
    <property type="entry name" value="[2Fe-2S]-binding domain"/>
    <property type="match status" value="1"/>
</dbReference>
<protein>
    <submittedName>
        <fullName evidence="7">4-hydroxybenzoyl-CoA reductase alpha/gamma subunit (HcrC/hcrA)</fullName>
    </submittedName>
</protein>
<dbReference type="GO" id="GO:0016491">
    <property type="term" value="F:oxidoreductase activity"/>
    <property type="evidence" value="ECO:0007669"/>
    <property type="project" value="UniProtKB-KW"/>
</dbReference>
<dbReference type="GO" id="GO:0046872">
    <property type="term" value="F:metal ion binding"/>
    <property type="evidence" value="ECO:0007669"/>
    <property type="project" value="UniProtKB-KW"/>
</dbReference>
<dbReference type="OrthoDB" id="37184at2157"/>
<name>I3TFH1_THEC1</name>
<dbReference type="Gene3D" id="3.10.20.30">
    <property type="match status" value="1"/>
</dbReference>
<dbReference type="Proteomes" id="UP000005270">
    <property type="component" value="Chromosome"/>
</dbReference>
<accession>I3TFH1</accession>
<reference evidence="7 8" key="1">
    <citation type="journal article" date="2012" name="J. Bacteriol.">
        <title>Complete genome sequence of the hyperthermophilic cellulolytic Crenarchaeon 'Thermogladius cellulolyticus' 1633.</title>
        <authorList>
            <person name="Mardanov A.V."/>
            <person name="Kochetkova T.V."/>
            <person name="Beletsky A.V."/>
            <person name="Bonch-Osmolovskaya E.A."/>
            <person name="Ravin N.V."/>
            <person name="Skryabin K.G."/>
        </authorList>
    </citation>
    <scope>NUCLEOTIDE SEQUENCE [LARGE SCALE GENOMIC DNA]</scope>
    <source>
        <strain evidence="8">DSM 22663 / VKM B-2946 / 1633</strain>
    </source>
</reference>
<dbReference type="InterPro" id="IPR006058">
    <property type="entry name" value="2Fe2S_fd_BS"/>
</dbReference>
<dbReference type="PROSITE" id="PS51085">
    <property type="entry name" value="2FE2S_FER_2"/>
    <property type="match status" value="1"/>
</dbReference>
<evidence type="ECO:0000313" key="8">
    <source>
        <dbReference type="Proteomes" id="UP000005270"/>
    </source>
</evidence>
<keyword evidence="5" id="KW-0411">Iron-sulfur</keyword>
<dbReference type="CDD" id="cd00207">
    <property type="entry name" value="fer2"/>
    <property type="match status" value="1"/>
</dbReference>
<proteinExistence type="predicted"/>
<dbReference type="RefSeq" id="WP_014737759.1">
    <property type="nucleotide sequence ID" value="NC_017954.1"/>
</dbReference>
<dbReference type="SUPFAM" id="SSF54292">
    <property type="entry name" value="2Fe-2S ferredoxin-like"/>
    <property type="match status" value="1"/>
</dbReference>
<keyword evidence="8" id="KW-1185">Reference proteome</keyword>
<dbReference type="InterPro" id="IPR051452">
    <property type="entry name" value="Diverse_Oxidoreductases"/>
</dbReference>
<evidence type="ECO:0000256" key="4">
    <source>
        <dbReference type="ARBA" id="ARBA00023004"/>
    </source>
</evidence>
<gene>
    <name evidence="7" type="ordered locus">TCELL_1086</name>
</gene>
<evidence type="ECO:0000313" key="7">
    <source>
        <dbReference type="EMBL" id="AFK51509.1"/>
    </source>
</evidence>
<dbReference type="InParanoid" id="I3TFH1"/>
<dbReference type="PANTHER" id="PTHR44379">
    <property type="entry name" value="OXIDOREDUCTASE WITH IRON-SULFUR SUBUNIT"/>
    <property type="match status" value="1"/>
</dbReference>
<sequence>MRVSFKLNNQPVEVDVEPNEVLLDTLRLRLKVTSVKRGCERGECGACTVLIDGEPVYSCLVLTPQVEGREVVTLEGLQGDELAGRIVKALVEEGAVQCGFCTPGFVLTVYAGLKKGLIKTLEDAKKAIEGNLCRCTGYVKILRAVSRLIK</sequence>
<evidence type="ECO:0000256" key="3">
    <source>
        <dbReference type="ARBA" id="ARBA00023002"/>
    </source>
</evidence>
<evidence type="ECO:0000259" key="6">
    <source>
        <dbReference type="PROSITE" id="PS51085"/>
    </source>
</evidence>
<evidence type="ECO:0000256" key="1">
    <source>
        <dbReference type="ARBA" id="ARBA00022714"/>
    </source>
</evidence>
<keyword evidence="1" id="KW-0001">2Fe-2S</keyword>
<dbReference type="KEGG" id="thg:TCELL_1086"/>
<dbReference type="HOGENOM" id="CLU_052511_3_1_2"/>
<dbReference type="STRING" id="1184251.TCELL_1086"/>
<dbReference type="Pfam" id="PF00111">
    <property type="entry name" value="Fer2"/>
    <property type="match status" value="1"/>
</dbReference>
<evidence type="ECO:0000256" key="2">
    <source>
        <dbReference type="ARBA" id="ARBA00022723"/>
    </source>
</evidence>
<dbReference type="GeneID" id="13013405"/>
<dbReference type="InterPro" id="IPR012675">
    <property type="entry name" value="Beta-grasp_dom_sf"/>
</dbReference>
<dbReference type="AlphaFoldDB" id="I3TFH1"/>
<evidence type="ECO:0000256" key="5">
    <source>
        <dbReference type="ARBA" id="ARBA00023014"/>
    </source>
</evidence>
<dbReference type="FunCoup" id="I3TFH1">
    <property type="interactions" value="43"/>
</dbReference>